<gene>
    <name evidence="1" type="ORF">POM88_033196</name>
</gene>
<protein>
    <submittedName>
        <fullName evidence="1">Uncharacterized protein</fullName>
    </submittedName>
</protein>
<dbReference type="EMBL" id="JAUIZM010000007">
    <property type="protein sequence ID" value="KAK1377003.1"/>
    <property type="molecule type" value="Genomic_DNA"/>
</dbReference>
<evidence type="ECO:0000313" key="1">
    <source>
        <dbReference type="EMBL" id="KAK1377003.1"/>
    </source>
</evidence>
<reference evidence="1" key="2">
    <citation type="submission" date="2023-05" db="EMBL/GenBank/DDBJ databases">
        <authorList>
            <person name="Schelkunov M.I."/>
        </authorList>
    </citation>
    <scope>NUCLEOTIDE SEQUENCE</scope>
    <source>
        <strain evidence="1">Hsosn_3</strain>
        <tissue evidence="1">Leaf</tissue>
    </source>
</reference>
<sequence length="209" mass="22610">MSGVGFEPTPLRTALYDKFDYNSVTAEVKYSAAVRDKLSTWESGGIGKLRRREACGSSSNIWIWLLGIFKGSIRFSLHSCVSGAGEYLVKGFAAHECCISSSVSQSGPISACTKVLHSVDEESSRYDTDQSSGVLLVQADTQIMAPGSSSILKAVEIAVVYTSLSFGIGYFEGSMERPKASILRSAKQQIACRLNQFAARIDLTDEKPL</sequence>
<keyword evidence="2" id="KW-1185">Reference proteome</keyword>
<dbReference type="AlphaFoldDB" id="A0AAD8I1M8"/>
<dbReference type="Proteomes" id="UP001237642">
    <property type="component" value="Unassembled WGS sequence"/>
</dbReference>
<evidence type="ECO:0000313" key="2">
    <source>
        <dbReference type="Proteomes" id="UP001237642"/>
    </source>
</evidence>
<accession>A0AAD8I1M8</accession>
<organism evidence="1 2">
    <name type="scientific">Heracleum sosnowskyi</name>
    <dbReference type="NCBI Taxonomy" id="360622"/>
    <lineage>
        <taxon>Eukaryota</taxon>
        <taxon>Viridiplantae</taxon>
        <taxon>Streptophyta</taxon>
        <taxon>Embryophyta</taxon>
        <taxon>Tracheophyta</taxon>
        <taxon>Spermatophyta</taxon>
        <taxon>Magnoliopsida</taxon>
        <taxon>eudicotyledons</taxon>
        <taxon>Gunneridae</taxon>
        <taxon>Pentapetalae</taxon>
        <taxon>asterids</taxon>
        <taxon>campanulids</taxon>
        <taxon>Apiales</taxon>
        <taxon>Apiaceae</taxon>
        <taxon>Apioideae</taxon>
        <taxon>apioid superclade</taxon>
        <taxon>Tordylieae</taxon>
        <taxon>Tordyliinae</taxon>
        <taxon>Heracleum</taxon>
    </lineage>
</organism>
<reference evidence="1" key="1">
    <citation type="submission" date="2023-02" db="EMBL/GenBank/DDBJ databases">
        <title>Genome of toxic invasive species Heracleum sosnowskyi carries increased number of genes despite the absence of recent whole-genome duplications.</title>
        <authorList>
            <person name="Schelkunov M."/>
            <person name="Shtratnikova V."/>
            <person name="Makarenko M."/>
            <person name="Klepikova A."/>
            <person name="Omelchenko D."/>
            <person name="Novikova G."/>
            <person name="Obukhova E."/>
            <person name="Bogdanov V."/>
            <person name="Penin A."/>
            <person name="Logacheva M."/>
        </authorList>
    </citation>
    <scope>NUCLEOTIDE SEQUENCE</scope>
    <source>
        <strain evidence="1">Hsosn_3</strain>
        <tissue evidence="1">Leaf</tissue>
    </source>
</reference>
<name>A0AAD8I1M8_9APIA</name>
<proteinExistence type="predicted"/>
<comment type="caution">
    <text evidence="1">The sequence shown here is derived from an EMBL/GenBank/DDBJ whole genome shotgun (WGS) entry which is preliminary data.</text>
</comment>